<feature type="region of interest" description="Disordered" evidence="2">
    <location>
        <begin position="1353"/>
        <end position="1396"/>
    </location>
</feature>
<organism evidence="4 5">
    <name type="scientific">Symbiodinium microadriaticum</name>
    <name type="common">Dinoflagellate</name>
    <name type="synonym">Zooxanthella microadriatica</name>
    <dbReference type="NCBI Taxonomy" id="2951"/>
    <lineage>
        <taxon>Eukaryota</taxon>
        <taxon>Sar</taxon>
        <taxon>Alveolata</taxon>
        <taxon>Dinophyceae</taxon>
        <taxon>Suessiales</taxon>
        <taxon>Symbiodiniaceae</taxon>
        <taxon>Symbiodinium</taxon>
    </lineage>
</organism>
<feature type="transmembrane region" description="Helical" evidence="3">
    <location>
        <begin position="507"/>
        <end position="528"/>
    </location>
</feature>
<feature type="region of interest" description="Disordered" evidence="2">
    <location>
        <begin position="349"/>
        <end position="381"/>
    </location>
</feature>
<sequence length="1867" mass="200686">MGGKKAWGRGAGNGNGKQYSSWSQSGWKYWRGAWESPRGSRDRELRYDQVDLREEEPTPATGHAAGPTGYLQAVQRSLTAAKKQDMKLRKLAEQKELRKKQWIQYEKDTIKSFSKQKQAYEAELARIDREYTEAMEAGNMSAAQVKAIVVGMNAPPAQRDAADVEASAAWEALWRQASEPAPVPGASFLQEAMNAVAQGGLRDVHMATLASAMASAAPPGGPGPSTFSSTAPSAVNVGHVRQAGDGLPSATGPGAHVESGAHAHFGIPYWATGGAGTPMHAAPQPAVDPTAANGEAFGPIPSPNMTDEEFQRELARLEEARLALAPPGLSAPPESSGLNAPGTSAVFDPYIASPAAGTGAGRGPEGPSPAGKRTPIKQQRPPLMVNLGGVSLSDKLGHRRSAIHPFGLDPAAMPRPPAPFSQTLESGQTTVDGTPINIDLGGSTECQMDTGAVCVWPGDAPLTMFAALFHGWLSFSLALRVRASAIEAPTPVRLDFCMGLLEFFSDALLPFFLAILGLAFVALVRMLLYPLPGPLGLAASQEALVLCWVLIGASLEVIDPGVASRAGGSSQRHFAVHSSPEVVALPPAPAVPDIDPSVPALGVQVLTPFFRPVYFAWCPTGRATVVDLMDAVRDQVDGVLNGMYPFVVPTIPQYLEGFASFVRAPQHVRREADSPSAVVVFDLRRVGGLLFAELVPFRVAYQDLEARIIPAIEPGTRTIRYFVGCGRQLCPIGADVEVRDGVVVTAVYDACESFHRGCIEDLLSADARWAPVQRMPRPDLVRGTYVIFGKQNFFIAENQQGGVGLAAAIARRLCRQLRSVTTCSFPTNDLGHKGFACDTVFFVADMPWPFHDDLHSQRRDFFTLCDARAIGIMPTVIHTHHPVLHLPSVLALIGARLSTNLRVSVIGGRRVADEIFIGGHSCILFYAVRGSDVASPCGDAHPGSDEESSPSRHGRSAGAREIWSDEEEIEDLSPCRARTITMSPRVVVDTVTDGGSDSGHDMIDHDDSTILGVALCAPHYQTELLALRVAPTEGPDALVEKIRGLAQHVPLRQLDQISLVEPTPIRGFAALIAFSPVLAANANVAVLIDMSPVGGKRFAAVLPGTLGFDAWDRYIRALLPCEVRDYSIFLGLRVLPHPVGEALILGNGLLIAVCPPDTAQRDSLSHDQLFMDRNSWQDVAGLPQLVKPRSVCLLSQDGRFCMRRRDYPGCSFVQAAERCIGAPEGSITTAFATHPPMRDLCVHGVACRGLAMASHIPQPVPVPPATYRRDDNFLFLDFRPVGFRPLGAYQIGEFWRIDALLARFPFQLPAGYALSIVGGRIEGEYLVASSGSVLVFRLVVDAAAGACVVLEGHGPPQQEPDSEADTFPMPHASLSARPPRGPPPPQPCRTRSRSPRGTSAAFVMSCKALDHPVDTLTSRPLLAGGFPFCRSDGFREGFWLRRKPRLSILQLRGPTKRPPSAVLRTALLLDVDIHLGTFGPDPVGLSVGDACNFSTCALICPRLSLCDKVRTSKILTEPGTPHGESSLTIATLRYFAPRLGRPWRYMRPIGAFDLEDDAPDPDTLDAAYEEVRWVHFAIAAPGYVLEVVSFSLLLPTTPEEALLAVNAHRRPFMRESFPELIPADPQPLSGVGFVLAVPAWNSRAIWICADTSYVDGRVFAHEGPAYANKPQLQALVSLPPNLELSIFVGDSGEPLADEAFVQLSQGATIMFVPSGVGPVLPYSLGMNLQSPMLWDEVCTLPRIASDSAICVACPDECILFTIDPRQPFAYRRQIGACLGIPELRLSLTPASPKVRDAAPDGFPCRTVLAASEKEHGPPEGFCDVVLDARAIGLAWRSARIASLVPFSQLAGHMSFSLMRFPLDGVCS</sequence>
<keyword evidence="3" id="KW-1133">Transmembrane helix</keyword>
<comment type="caution">
    <text evidence="4">The sequence shown here is derived from an EMBL/GenBank/DDBJ whole genome shotgun (WGS) entry which is preliminary data.</text>
</comment>
<feature type="region of interest" description="Disordered" evidence="2">
    <location>
        <begin position="1"/>
        <end position="69"/>
    </location>
</feature>
<keyword evidence="3" id="KW-0472">Membrane</keyword>
<feature type="region of interest" description="Disordered" evidence="2">
    <location>
        <begin position="936"/>
        <end position="970"/>
    </location>
</feature>
<feature type="compositionally biased region" description="Gly residues" evidence="2">
    <location>
        <begin position="1"/>
        <end position="15"/>
    </location>
</feature>
<proteinExistence type="predicted"/>
<protein>
    <submittedName>
        <fullName evidence="4">Uncharacterized protein</fullName>
    </submittedName>
</protein>
<evidence type="ECO:0000256" key="2">
    <source>
        <dbReference type="SAM" id="MobiDB-lite"/>
    </source>
</evidence>
<dbReference type="EMBL" id="LSRX01000768">
    <property type="protein sequence ID" value="OLP89294.1"/>
    <property type="molecule type" value="Genomic_DNA"/>
</dbReference>
<gene>
    <name evidence="4" type="ORF">AK812_SmicGene29266</name>
</gene>
<keyword evidence="5" id="KW-1185">Reference proteome</keyword>
<dbReference type="OrthoDB" id="10312733at2759"/>
<keyword evidence="1" id="KW-0175">Coiled coil</keyword>
<keyword evidence="3" id="KW-0812">Transmembrane</keyword>
<accession>A0A1Q9D2C7</accession>
<evidence type="ECO:0000313" key="5">
    <source>
        <dbReference type="Proteomes" id="UP000186817"/>
    </source>
</evidence>
<reference evidence="4 5" key="1">
    <citation type="submission" date="2016-02" db="EMBL/GenBank/DDBJ databases">
        <title>Genome analysis of coral dinoflagellate symbionts highlights evolutionary adaptations to a symbiotic lifestyle.</title>
        <authorList>
            <person name="Aranda M."/>
            <person name="Li Y."/>
            <person name="Liew Y.J."/>
            <person name="Baumgarten S."/>
            <person name="Simakov O."/>
            <person name="Wilson M."/>
            <person name="Piel J."/>
            <person name="Ashoor H."/>
            <person name="Bougouffa S."/>
            <person name="Bajic V.B."/>
            <person name="Ryu T."/>
            <person name="Ravasi T."/>
            <person name="Bayer T."/>
            <person name="Micklem G."/>
            <person name="Kim H."/>
            <person name="Bhak J."/>
            <person name="Lajeunesse T.C."/>
            <person name="Voolstra C.R."/>
        </authorList>
    </citation>
    <scope>NUCLEOTIDE SEQUENCE [LARGE SCALE GENOMIC DNA]</scope>
    <source>
        <strain evidence="4 5">CCMP2467</strain>
    </source>
</reference>
<dbReference type="Proteomes" id="UP000186817">
    <property type="component" value="Unassembled WGS sequence"/>
</dbReference>
<feature type="compositionally biased region" description="Basic and acidic residues" evidence="2">
    <location>
        <begin position="38"/>
        <end position="56"/>
    </location>
</feature>
<name>A0A1Q9D2C7_SYMMI</name>
<evidence type="ECO:0000313" key="4">
    <source>
        <dbReference type="EMBL" id="OLP89294.1"/>
    </source>
</evidence>
<feature type="compositionally biased region" description="Polar residues" evidence="2">
    <location>
        <begin position="16"/>
        <end position="26"/>
    </location>
</feature>
<evidence type="ECO:0000256" key="1">
    <source>
        <dbReference type="SAM" id="Coils"/>
    </source>
</evidence>
<evidence type="ECO:0000256" key="3">
    <source>
        <dbReference type="SAM" id="Phobius"/>
    </source>
</evidence>
<feature type="coiled-coil region" evidence="1">
    <location>
        <begin position="110"/>
        <end position="137"/>
    </location>
</feature>
<feature type="transmembrane region" description="Helical" evidence="3">
    <location>
        <begin position="535"/>
        <end position="555"/>
    </location>
</feature>